<dbReference type="GO" id="GO:0030234">
    <property type="term" value="F:enzyme regulator activity"/>
    <property type="evidence" value="ECO:0007669"/>
    <property type="project" value="InterPro"/>
</dbReference>
<comment type="caution">
    <text evidence="1">The sequence shown here is derived from an EMBL/GenBank/DDBJ whole genome shotgun (WGS) entry which is preliminary data.</text>
</comment>
<evidence type="ECO:0000313" key="1">
    <source>
        <dbReference type="EMBL" id="TXD39281.1"/>
    </source>
</evidence>
<dbReference type="Pfam" id="PF00543">
    <property type="entry name" value="P-II"/>
    <property type="match status" value="1"/>
</dbReference>
<dbReference type="InterPro" id="IPR002187">
    <property type="entry name" value="N-reg_PII"/>
</dbReference>
<dbReference type="Proteomes" id="UP000321412">
    <property type="component" value="Unassembled WGS sequence"/>
</dbReference>
<sequence>MKAVMITYNEVLSERLIHLLDELELRGFTRWNGVQGRGTTTGEPHMGNHIWPSLNGAMYVVVEDEQLDALLDALAELDSQGRGLRAFVSPVEKAI</sequence>
<dbReference type="RefSeq" id="WP_146979710.1">
    <property type="nucleotide sequence ID" value="NZ_VOSM01000001.1"/>
</dbReference>
<dbReference type="InterPro" id="IPR015867">
    <property type="entry name" value="N-reg_PII/ATP_PRibTrfase_C"/>
</dbReference>
<dbReference type="Gene3D" id="3.30.70.120">
    <property type="match status" value="1"/>
</dbReference>
<accession>A0A5C6XD25</accession>
<reference evidence="1 2" key="1">
    <citation type="submission" date="2019-08" db="EMBL/GenBank/DDBJ databases">
        <title>Bradymonadales sp. TMQ4.</title>
        <authorList>
            <person name="Liang Q."/>
        </authorList>
    </citation>
    <scope>NUCLEOTIDE SEQUENCE [LARGE SCALE GENOMIC DNA]</scope>
    <source>
        <strain evidence="1 2">TMQ4</strain>
    </source>
</reference>
<organism evidence="1 2">
    <name type="scientific">Lujinxingia vulgaris</name>
    <dbReference type="NCBI Taxonomy" id="2600176"/>
    <lineage>
        <taxon>Bacteria</taxon>
        <taxon>Deltaproteobacteria</taxon>
        <taxon>Bradymonadales</taxon>
        <taxon>Lujinxingiaceae</taxon>
        <taxon>Lujinxingia</taxon>
    </lineage>
</organism>
<name>A0A5C6XD25_9DELT</name>
<dbReference type="OrthoDB" id="5517163at2"/>
<protein>
    <submittedName>
        <fullName evidence="1">Uncharacterized protein</fullName>
    </submittedName>
</protein>
<gene>
    <name evidence="1" type="ORF">FRC98_02455</name>
</gene>
<dbReference type="EMBL" id="VOSM01000001">
    <property type="protein sequence ID" value="TXD39281.1"/>
    <property type="molecule type" value="Genomic_DNA"/>
</dbReference>
<keyword evidence="2" id="KW-1185">Reference proteome</keyword>
<dbReference type="SUPFAM" id="SSF54913">
    <property type="entry name" value="GlnB-like"/>
    <property type="match status" value="1"/>
</dbReference>
<dbReference type="NCBIfam" id="NF045581">
    <property type="entry name" value="PG0541_fam"/>
    <property type="match status" value="1"/>
</dbReference>
<proteinExistence type="predicted"/>
<dbReference type="GO" id="GO:0006808">
    <property type="term" value="P:regulation of nitrogen utilization"/>
    <property type="evidence" value="ECO:0007669"/>
    <property type="project" value="InterPro"/>
</dbReference>
<dbReference type="InterPro" id="IPR011322">
    <property type="entry name" value="N-reg_PII-like_a/b"/>
</dbReference>
<dbReference type="AlphaFoldDB" id="A0A5C6XD25"/>
<evidence type="ECO:0000313" key="2">
    <source>
        <dbReference type="Proteomes" id="UP000321412"/>
    </source>
</evidence>